<reference evidence="1 2" key="1">
    <citation type="journal article" date="2022" name="DNA Res.">
        <title>Chromosomal-level genome assembly of the orchid tree Bauhinia variegata (Leguminosae; Cercidoideae) supports the allotetraploid origin hypothesis of Bauhinia.</title>
        <authorList>
            <person name="Zhong Y."/>
            <person name="Chen Y."/>
            <person name="Zheng D."/>
            <person name="Pang J."/>
            <person name="Liu Y."/>
            <person name="Luo S."/>
            <person name="Meng S."/>
            <person name="Qian L."/>
            <person name="Wei D."/>
            <person name="Dai S."/>
            <person name="Zhou R."/>
        </authorList>
    </citation>
    <scope>NUCLEOTIDE SEQUENCE [LARGE SCALE GENOMIC DNA]</scope>
    <source>
        <strain evidence="1">BV-YZ2020</strain>
    </source>
</reference>
<evidence type="ECO:0000313" key="2">
    <source>
        <dbReference type="Proteomes" id="UP000828941"/>
    </source>
</evidence>
<dbReference type="EMBL" id="CM039437">
    <property type="protein sequence ID" value="KAI4305382.1"/>
    <property type="molecule type" value="Genomic_DNA"/>
</dbReference>
<accession>A0ACB9L7P1</accession>
<proteinExistence type="predicted"/>
<sequence length="378" mass="42355">MAPTTYFIALVFNSTLVLINTNKAKKPKFPSILIFGDSTVDTGNNNFIDEAIFLKANHYPYGKDFPGHVANGRFSNAKLIPDMLASMLDIKETVPPFLNSNLSDHQLLTGVNFASSGAGFDDLTLSALHAIPVLKQTEYFKNYTVKLKKIAGNEETEKILEGALVIVSAGTNDFTLNFYILPIRALEYKFNISAYQDFLQSRLQIFIEKLYELGLRKIAVAGLPPVGCLPLQMTLKFENPKHRECVESQNSDCQLYNQKLAKLLPQIEAKLSGSKVVYTNIYDPLLDMINHPQKYGFEISEKGCCGRGLLAAGPLCNVLTPTCDDASKYMFWDSIHPTEAAYQYIAEYVEEHVLPKLYEIEPQQLLSFKQINPKINCV</sequence>
<keyword evidence="2" id="KW-1185">Reference proteome</keyword>
<organism evidence="1 2">
    <name type="scientific">Bauhinia variegata</name>
    <name type="common">Purple orchid tree</name>
    <name type="synonym">Phanera variegata</name>
    <dbReference type="NCBI Taxonomy" id="167791"/>
    <lineage>
        <taxon>Eukaryota</taxon>
        <taxon>Viridiplantae</taxon>
        <taxon>Streptophyta</taxon>
        <taxon>Embryophyta</taxon>
        <taxon>Tracheophyta</taxon>
        <taxon>Spermatophyta</taxon>
        <taxon>Magnoliopsida</taxon>
        <taxon>eudicotyledons</taxon>
        <taxon>Gunneridae</taxon>
        <taxon>Pentapetalae</taxon>
        <taxon>rosids</taxon>
        <taxon>fabids</taxon>
        <taxon>Fabales</taxon>
        <taxon>Fabaceae</taxon>
        <taxon>Cercidoideae</taxon>
        <taxon>Cercideae</taxon>
        <taxon>Bauhiniinae</taxon>
        <taxon>Bauhinia</taxon>
    </lineage>
</organism>
<protein>
    <submittedName>
        <fullName evidence="1">Uncharacterized protein</fullName>
    </submittedName>
</protein>
<dbReference type="Proteomes" id="UP000828941">
    <property type="component" value="Chromosome 12"/>
</dbReference>
<name>A0ACB9L7P1_BAUVA</name>
<comment type="caution">
    <text evidence="1">The sequence shown here is derived from an EMBL/GenBank/DDBJ whole genome shotgun (WGS) entry which is preliminary data.</text>
</comment>
<gene>
    <name evidence="1" type="ORF">L6164_028752</name>
</gene>
<evidence type="ECO:0000313" key="1">
    <source>
        <dbReference type="EMBL" id="KAI4305382.1"/>
    </source>
</evidence>